<dbReference type="EMBL" id="JACDTQ010002688">
    <property type="protein sequence ID" value="KAF5916667.1"/>
    <property type="molecule type" value="Genomic_DNA"/>
</dbReference>
<evidence type="ECO:0000313" key="2">
    <source>
        <dbReference type="EMBL" id="KAF5916667.1"/>
    </source>
</evidence>
<evidence type="ECO:0000256" key="1">
    <source>
        <dbReference type="SAM" id="MobiDB-lite"/>
    </source>
</evidence>
<feature type="compositionally biased region" description="Low complexity" evidence="1">
    <location>
        <begin position="20"/>
        <end position="30"/>
    </location>
</feature>
<sequence length="71" mass="7726">MGQQVGRVGEAPGLQQPQPRGIRGSSAARPSGRRRDLAGRTTEAGFNIFTQHGECVQEPGSPKYHLRLEEI</sequence>
<name>A0A7J7ELT4_DICBM</name>
<dbReference type="Proteomes" id="UP000551758">
    <property type="component" value="Unassembled WGS sequence"/>
</dbReference>
<comment type="caution">
    <text evidence="2">The sequence shown here is derived from an EMBL/GenBank/DDBJ whole genome shotgun (WGS) entry which is preliminary data.</text>
</comment>
<reference evidence="2 3" key="1">
    <citation type="journal article" date="2020" name="Mol. Biol. Evol.">
        <title>Interspecific Gene Flow and the Evolution of Specialization in Black and White Rhinoceros.</title>
        <authorList>
            <person name="Moodley Y."/>
            <person name="Westbury M.V."/>
            <person name="Russo I.M."/>
            <person name="Gopalakrishnan S."/>
            <person name="Rakotoarivelo A."/>
            <person name="Olsen R.A."/>
            <person name="Prost S."/>
            <person name="Tunstall T."/>
            <person name="Ryder O.A."/>
            <person name="Dalen L."/>
            <person name="Bruford M.W."/>
        </authorList>
    </citation>
    <scope>NUCLEOTIDE SEQUENCE [LARGE SCALE GENOMIC DNA]</scope>
    <source>
        <strain evidence="2">SBR-YM</strain>
        <tissue evidence="2">Skin</tissue>
    </source>
</reference>
<dbReference type="AlphaFoldDB" id="A0A7J7ELT4"/>
<accession>A0A7J7ELT4</accession>
<feature type="region of interest" description="Disordered" evidence="1">
    <location>
        <begin position="1"/>
        <end position="45"/>
    </location>
</feature>
<organism evidence="2 3">
    <name type="scientific">Diceros bicornis minor</name>
    <name type="common">South-central black rhinoceros</name>
    <dbReference type="NCBI Taxonomy" id="77932"/>
    <lineage>
        <taxon>Eukaryota</taxon>
        <taxon>Metazoa</taxon>
        <taxon>Chordata</taxon>
        <taxon>Craniata</taxon>
        <taxon>Vertebrata</taxon>
        <taxon>Euteleostomi</taxon>
        <taxon>Mammalia</taxon>
        <taxon>Eutheria</taxon>
        <taxon>Laurasiatheria</taxon>
        <taxon>Perissodactyla</taxon>
        <taxon>Rhinocerotidae</taxon>
        <taxon>Diceros</taxon>
    </lineage>
</organism>
<evidence type="ECO:0000313" key="3">
    <source>
        <dbReference type="Proteomes" id="UP000551758"/>
    </source>
</evidence>
<protein>
    <submittedName>
        <fullName evidence="2">Uncharacterized protein</fullName>
    </submittedName>
</protein>
<keyword evidence="3" id="KW-1185">Reference proteome</keyword>
<proteinExistence type="predicted"/>
<gene>
    <name evidence="2" type="ORF">HPG69_005462</name>
</gene>